<organism evidence="1 2">
    <name type="scientific">Trichonephila clavipes</name>
    <name type="common">Golden silk orbweaver</name>
    <name type="synonym">Nephila clavipes</name>
    <dbReference type="NCBI Taxonomy" id="2585209"/>
    <lineage>
        <taxon>Eukaryota</taxon>
        <taxon>Metazoa</taxon>
        <taxon>Ecdysozoa</taxon>
        <taxon>Arthropoda</taxon>
        <taxon>Chelicerata</taxon>
        <taxon>Arachnida</taxon>
        <taxon>Araneae</taxon>
        <taxon>Araneomorphae</taxon>
        <taxon>Entelegynae</taxon>
        <taxon>Araneoidea</taxon>
        <taxon>Nephilidae</taxon>
        <taxon>Trichonephila</taxon>
    </lineage>
</organism>
<reference evidence="1" key="1">
    <citation type="submission" date="2020-08" db="EMBL/GenBank/DDBJ databases">
        <title>Multicomponent nature underlies the extraordinary mechanical properties of spider dragline silk.</title>
        <authorList>
            <person name="Kono N."/>
            <person name="Nakamura H."/>
            <person name="Mori M."/>
            <person name="Yoshida Y."/>
            <person name="Ohtoshi R."/>
            <person name="Malay A.D."/>
            <person name="Moran D.A.P."/>
            <person name="Tomita M."/>
            <person name="Numata K."/>
            <person name="Arakawa K."/>
        </authorList>
    </citation>
    <scope>NUCLEOTIDE SEQUENCE</scope>
</reference>
<evidence type="ECO:0000313" key="1">
    <source>
        <dbReference type="EMBL" id="GFY04386.1"/>
    </source>
</evidence>
<dbReference type="EMBL" id="BMAU01021244">
    <property type="protein sequence ID" value="GFY04386.1"/>
    <property type="molecule type" value="Genomic_DNA"/>
</dbReference>
<dbReference type="AlphaFoldDB" id="A0A8X6S9G4"/>
<keyword evidence="2" id="KW-1185">Reference proteome</keyword>
<proteinExistence type="predicted"/>
<name>A0A8X6S9G4_TRICX</name>
<comment type="caution">
    <text evidence="1">The sequence shown here is derived from an EMBL/GenBank/DDBJ whole genome shotgun (WGS) entry which is preliminary data.</text>
</comment>
<gene>
    <name evidence="1" type="ORF">TNCV_4414741</name>
</gene>
<sequence length="115" mass="12765">MLFPEGTDGAIAKLAALYEKAVPSTNEYHVYHVFIYYPCSYKTLGLSRGRRRPMVKVTDSCLTCNKFEPCTAEKPPCRGGRCTSNLPRLKSPHYDVMWKYGEGGASSGVILVTLP</sequence>
<dbReference type="Proteomes" id="UP000887159">
    <property type="component" value="Unassembled WGS sequence"/>
</dbReference>
<protein>
    <submittedName>
        <fullName evidence="1">Uncharacterized protein</fullName>
    </submittedName>
</protein>
<accession>A0A8X6S9G4</accession>
<evidence type="ECO:0000313" key="2">
    <source>
        <dbReference type="Proteomes" id="UP000887159"/>
    </source>
</evidence>